<dbReference type="InterPro" id="IPR057670">
    <property type="entry name" value="SH3_retrovirus"/>
</dbReference>
<name>Q9ZPG3_ARATH</name>
<reference evidence="8" key="5">
    <citation type="submission" date="2000-03" db="EMBL/GenBank/DDBJ databases">
        <authorList>
            <person name="EU Arabidopsis sequencing project"/>
        </authorList>
    </citation>
    <scope>NUCLEOTIDE SEQUENCE</scope>
</reference>
<dbReference type="GO" id="GO:0003676">
    <property type="term" value="F:nucleic acid binding"/>
    <property type="evidence" value="ECO:0007669"/>
    <property type="project" value="InterPro"/>
</dbReference>
<keyword evidence="5" id="KW-0732">Signal</keyword>
<dbReference type="PANTHER" id="PTHR42648">
    <property type="entry name" value="TRANSPOSASE, PUTATIVE-RELATED"/>
    <property type="match status" value="1"/>
</dbReference>
<reference key="1">
    <citation type="journal article" date="1999" name="Nature">
        <title>Sequence and analysis of chromosome 4 of the plant Arabidopsis thaliana.</title>
        <authorList>
            <consortium name="EU"/>
            <consortium name="CSHL and WU Arabidopsis Sequencing Project"/>
            <person name="Mayer K."/>
            <person name="Schuller C."/>
            <person name="Wambutt R."/>
            <person name="Murphy G."/>
            <person name="Volckaert G."/>
            <person name="Pohl T."/>
            <person name="Dusterhoft A."/>
            <person name="Stiekema W."/>
            <person name="Entian K.D."/>
            <person name="Terryn N."/>
            <person name="Harris B."/>
            <person name="Ansorge W."/>
            <person name="Brandt P."/>
            <person name="Grivell L."/>
            <person name="Rieger M."/>
            <person name="Weichselgartner M."/>
            <person name="de Simone V."/>
            <person name="Obermaier B."/>
            <person name="Mache R."/>
            <person name="Muller M."/>
            <person name="Kreis M."/>
            <person name="Delseny M."/>
            <person name="Puigdomenech P."/>
            <person name="Watson M."/>
            <person name="Schmidtheini T."/>
            <person name="Reichert B."/>
            <person name="Portatelle D."/>
            <person name="Perez-Alonso M."/>
            <person name="Boutry M."/>
            <person name="Bancroft I."/>
            <person name="Vos P."/>
            <person name="Hoheisel J."/>
            <person name="Zimmermann W."/>
            <person name="Wedler H."/>
            <person name="Ridley P."/>
            <person name="Langham S.A."/>
            <person name="McCullagh B."/>
            <person name="Bilham L."/>
            <person name="Robben J."/>
            <person name="Van der Schueren J."/>
            <person name="Grymonprez B."/>
            <person name="Chuang Y.J."/>
            <person name="Vandenbussche F."/>
            <person name="Braeken M."/>
            <person name="Weltjens I."/>
            <person name="Voet M."/>
            <person name="Bastiaens I."/>
            <person name="Aert R."/>
            <person name="Defoor E."/>
            <person name="Weitzenegger T."/>
            <person name="Bothe G."/>
            <person name="Ramsperger U."/>
            <person name="Hilbert H."/>
            <person name="Braun M."/>
            <person name="Holzer E."/>
            <person name="Brandt A."/>
            <person name="Peters S."/>
            <person name="van Staveren M."/>
            <person name="Dirske W."/>
            <person name="Mooijman P."/>
            <person name="Klein Lankhorst R."/>
            <person name="Rose M."/>
            <person name="Hauf J."/>
            <person name="Kotter P."/>
            <person name="Berneiser S."/>
            <person name="Hempel S."/>
            <person name="Feldpausch M."/>
            <person name="Lamberth S."/>
            <person name="Van den Daele H."/>
            <person name="De Keyser A."/>
            <person name="Buysshaert C."/>
            <person name="Gielen J."/>
            <person name="Villarroel R."/>
            <person name="De Clercq R."/>
            <person name="Van Montagu M."/>
            <person name="Rogers J."/>
            <person name="Cronin A."/>
            <person name="Quail M."/>
            <person name="Bray-Allen S."/>
            <person name="Clark L."/>
            <person name="Doggett J."/>
            <person name="Hall S."/>
            <person name="Kay M."/>
            <person name="Lennard N."/>
            <person name="McLay K."/>
            <person name="Mayes R."/>
            <person name="Pettett A."/>
            <person name="Rajandream M.A."/>
            <person name="Lyne M."/>
            <person name="Benes V."/>
            <person name="Rechmann S."/>
            <person name="Borkova D."/>
            <person name="Blocker H."/>
            <person name="Scharfe M."/>
            <person name="Grimm M."/>
            <person name="Lohnert T.H."/>
            <person name="Dose S."/>
            <person name="de Haan M."/>
            <person name="Maarse A."/>
            <person name="Schafer M."/>
            <person name="Muller-Auer S."/>
            <person name="Gabel C."/>
            <person name="Fuchs M."/>
            <person name="Fartmann B."/>
            <person name="Granderath K."/>
            <person name="Dauner D."/>
            <person name="Herzl A."/>
            <person name="Neumann S."/>
            <person name="Argiriou A."/>
            <person name="Vitale D."/>
            <person name="Liguori R."/>
            <person name="Piravandi E."/>
            <person name="Massenet O."/>
            <person name="Quigley F."/>
            <person name="Clabauld G."/>
            <person name="Mundlein A."/>
            <person name="Felber R."/>
            <person name="Schnabl S."/>
            <person name="Hiller R."/>
            <person name="Schmidt W."/>
            <person name="Lecharny A."/>
            <person name="Aubourg S."/>
            <person name="Chefdor F."/>
            <person name="Cooke R."/>
            <person name="Berger C."/>
            <person name="Montfort A."/>
            <person name="Casacuberta E."/>
            <person name="Gibbons T."/>
            <person name="Weber N."/>
            <person name="Vandenbol M."/>
            <person name="Bargues M."/>
            <person name="Terol J."/>
            <person name="Torres A."/>
            <person name="Perez-Perez A."/>
            <person name="Purnelle B."/>
            <person name="Bent E."/>
            <person name="Johnson S."/>
            <person name="Tacon D."/>
            <person name="Jesse T."/>
            <person name="Heijnen L."/>
            <person name="Schwarz S."/>
            <person name="Scholler P."/>
            <person name="Heber S."/>
            <person name="Francs P."/>
            <person name="Bielke C."/>
            <person name="Frishman D."/>
            <person name="Haase D."/>
            <person name="Lemcke K."/>
            <person name="Mewes H.W."/>
            <person name="Stocker S."/>
            <person name="Zaccaria P."/>
            <person name="Bevan M."/>
            <person name="Wilson R.K."/>
            <person name="de la Bastide M."/>
            <person name="Habermann K."/>
            <person name="Parnell L."/>
            <person name="Dedhia N."/>
            <person name="Gnoj L."/>
            <person name="Schutz K."/>
            <person name="Huang E."/>
            <person name="Spiegel L."/>
            <person name="Sehkon M."/>
            <person name="Murray J."/>
            <person name="Sheet P."/>
            <person name="Cordes M."/>
            <person name="Abu-Threideh J."/>
            <person name="Stoneking T."/>
            <person name="Kalicki J."/>
            <person name="Graves T."/>
            <person name="Harmon G."/>
            <person name="Edwards J."/>
            <person name="Latreille P."/>
            <person name="Courtney L."/>
            <person name="Cloud J."/>
            <person name="Abbott A."/>
            <person name="Scott K."/>
            <person name="Johnson D."/>
            <person name="Minx P."/>
            <person name="Bentley D."/>
            <person name="Fulton B."/>
            <person name="Miller N."/>
            <person name="Greco T."/>
            <person name="Kemp K."/>
            <person name="Kramer J."/>
            <person name="Fulton L."/>
            <person name="Mardis E."/>
            <person name="Dante M."/>
            <person name="Pepin K."/>
            <person name="Hillier L."/>
            <person name="Nelson J."/>
            <person name="Spieth J."/>
            <person name="Ryan E."/>
            <person name="Andrews S."/>
            <person name="Geisel C."/>
            <person name="Layman D."/>
            <person name="Du H."/>
            <person name="Ali J."/>
            <person name="Berghoff A."/>
            <person name="Jones K."/>
            <person name="Drone K."/>
            <person name="Cotton M."/>
            <person name="Joshu C."/>
            <person name="Antonoiu B."/>
            <person name="Zidanic M."/>
            <person name="Strong C."/>
            <person name="Sun H."/>
            <person name="Lamar B."/>
            <person name="Yordan C."/>
            <person name="Ma P."/>
            <person name="Zhong J."/>
            <person name="Preston R."/>
            <person name="Vil D."/>
            <person name="Shekher M."/>
            <person name="Matero A."/>
            <person name="Shah R."/>
            <person name="Swaby I.K."/>
            <person name="O'Shaughnessy A."/>
            <person name="Rodriguez M."/>
            <person name="Hoffmann J."/>
            <person name="Till S."/>
            <person name="Granat S."/>
            <person name="Shohdy N."/>
            <person name="Hasegawa A."/>
            <person name="Hameed A."/>
            <person name="Lodhi M."/>
            <person name="Johnson A."/>
            <person name="Chen E."/>
            <person name="Marra M."/>
            <person name="Martienssen R."/>
            <person name="McCombie W.R."/>
        </authorList>
    </citation>
    <scope>NUCLEOTIDE SEQUENCE [LARGE SCALE GENOMIC DNA]</scope>
    <source>
        <strain>cv. Columbia</strain>
    </source>
</reference>
<feature type="domain" description="Integrase catalytic" evidence="6">
    <location>
        <begin position="521"/>
        <end position="680"/>
    </location>
</feature>
<keyword evidence="1" id="KW-0645">Protease</keyword>
<reference evidence="7" key="2">
    <citation type="submission" date="1999-02" db="EMBL/GenBank/DDBJ databases">
        <authorList>
            <person name="Waterston R."/>
        </authorList>
    </citation>
    <scope>NUCLEOTIDE SEQUENCE</scope>
</reference>
<protein>
    <submittedName>
        <fullName evidence="7">F5K24.2 protein</fullName>
    </submittedName>
    <submittedName>
        <fullName evidence="8">Putative polyprotein</fullName>
    </submittedName>
</protein>
<dbReference type="PROSITE" id="PS50994">
    <property type="entry name" value="INTEGRASE"/>
    <property type="match status" value="1"/>
</dbReference>
<dbReference type="EMBL" id="AL161507">
    <property type="protein sequence ID" value="CAB77940.1"/>
    <property type="molecule type" value="Genomic_DNA"/>
</dbReference>
<proteinExistence type="predicted"/>
<evidence type="ECO:0000259" key="6">
    <source>
        <dbReference type="PROSITE" id="PS50994"/>
    </source>
</evidence>
<dbReference type="GO" id="GO:0006508">
    <property type="term" value="P:proteolysis"/>
    <property type="evidence" value="ECO:0007669"/>
    <property type="project" value="UniProtKB-KW"/>
</dbReference>
<dbReference type="Pfam" id="PF07727">
    <property type="entry name" value="RVT_2"/>
    <property type="match status" value="1"/>
</dbReference>
<keyword evidence="2" id="KW-0479">Metal-binding</keyword>
<keyword evidence="4" id="KW-0378">Hydrolase</keyword>
<evidence type="ECO:0000256" key="4">
    <source>
        <dbReference type="ARBA" id="ARBA00022801"/>
    </source>
</evidence>
<dbReference type="GO" id="GO:0015074">
    <property type="term" value="P:DNA integration"/>
    <property type="evidence" value="ECO:0007669"/>
    <property type="project" value="InterPro"/>
</dbReference>
<evidence type="ECO:0000256" key="2">
    <source>
        <dbReference type="ARBA" id="ARBA00022723"/>
    </source>
</evidence>
<dbReference type="SUPFAM" id="SSF53098">
    <property type="entry name" value="Ribonuclease H-like"/>
    <property type="match status" value="1"/>
</dbReference>
<feature type="signal peptide" evidence="5">
    <location>
        <begin position="1"/>
        <end position="49"/>
    </location>
</feature>
<evidence type="ECO:0000256" key="5">
    <source>
        <dbReference type="SAM" id="SignalP"/>
    </source>
</evidence>
<organism evidence="7">
    <name type="scientific">Arabidopsis thaliana</name>
    <name type="common">Mouse-ear cress</name>
    <dbReference type="NCBI Taxonomy" id="3702"/>
    <lineage>
        <taxon>Eukaryota</taxon>
        <taxon>Viridiplantae</taxon>
        <taxon>Streptophyta</taxon>
        <taxon>Embryophyta</taxon>
        <taxon>Tracheophyta</taxon>
        <taxon>Spermatophyta</taxon>
        <taxon>Magnoliopsida</taxon>
        <taxon>eudicotyledons</taxon>
        <taxon>Gunneridae</taxon>
        <taxon>Pentapetalae</taxon>
        <taxon>rosids</taxon>
        <taxon>malvids</taxon>
        <taxon>Brassicales</taxon>
        <taxon>Brassicaceae</taxon>
        <taxon>Camelineae</taxon>
        <taxon>Arabidopsis</taxon>
    </lineage>
</organism>
<reference evidence="7" key="3">
    <citation type="submission" date="1999-03" db="EMBL/GenBank/DDBJ databases">
        <title>The A. thaliana Genome Sequencing Project.</title>
        <authorList>
            <person name="WashU"/>
        </authorList>
    </citation>
    <scope>NUCLEOTIDE SEQUENCE</scope>
</reference>
<dbReference type="Gene3D" id="3.30.420.10">
    <property type="entry name" value="Ribonuclease H-like superfamily/Ribonuclease H"/>
    <property type="match status" value="1"/>
</dbReference>
<dbReference type="InterPro" id="IPR043502">
    <property type="entry name" value="DNA/RNA_pol_sf"/>
</dbReference>
<sequence>MRELVGVQDVSKYGFKLKRNFFDRVSFRSFFHFLVLLLFAMANPAPTSSNPYSNPLCLHAADNSGDLGSGMVYFYDAHLLWLKLEGRSRQSNLSKIYSVQNQLDRLHQGSLDLSAYYTRLTVTFIRSQCLSWEELKNFEELPSCTCGKCTCGSNDRWIQLYEKHNIVRFLMRLNESFIQARRQILMMDPLPEFTNLYNFISQDDQQRSFNSMPTTEKPVFQASITQQKPKFFNQQGKSRPLCTYCGLLGHTNARCYKLHGYPPGYKVPVGTCYNNDKSRGQPYPHNGIHMSHLITYNGNSYAPIVQANNNAPYALYNQAYNGNSYAPMAQNFAGNHIISDGSSMSAGNVTSESPTVNHSVNMMNSGRGFLGSSSHGREQVNQMVTQLNTQLQGSPYQVIRPPTVSQNHGSISAQGMSPIPSHYISAFEPCLIIPQNTWSLDTRASCHICCDLSLFCNVYHIDHTNITLPNNIKISINIAETVKLNDRLILHLVFYVPSFHFNLISRLGHPSMSRVQALSSNLHIPQKLSEFHCKICHLSKQKCLSFVSNNKIYEEPFPLIHIDSDVTTIFPEFLKLVQTQFGCTVKSIRSDNAPELQFKDLLATFGIFHYHSCAYTPQQNYVVERNHQHLLNVARSLYFQSNIPLAYWPECVSTAAFLINRTPTPNLEHKSPYEVLYKKLPDYNSLRVFCCLCYASTHQHERHKFTERATSCVFIGYESGFKGYKILDLESNTVSVTRNVVFHETIFPFIDKHSTQNVSFFDDSVLPISEKQKENRFQIYDYFNVLNLEVCPVIEPTTVPAHTHTRSLAPLSTTVTNDQFGNDMDNTLMPRKETRAPSYLSQYHCSNVLKEPSSSLHGTAHSLSSHLSYDKLSNEYRLFCFAIIAEKEPTTFKEAALLQKWLDAMNVELDALVSTSTREICSLHDGKRAIGCKWVFKIKYKSDGTIERYKARLVANGYTQQEGVDYIDTFSPIAKLTSVRLILALAAIHNWSISQMDVTNAFLHGDFEEEIYMQLPQGYTPRKGELLPKRPVCRLVKSLYGLKQASRQWFHKFSGVLIQNGFMQSLFDPTLFVRVREDTFLALLVYVDDIMLVSNKDSAVIEVKQILAKEFKLKDLGQKRYFLGLEIARSKEGISISQRKYALELLEEFGFLGCKPVPTPMELNLKLSQEDGALLLDASHYRKLIGRLVYLTVTRPDICFAVNKLNQYMSAPREPHLMAARRILRYLKNDPGQGVFYPASSTLTFRAFADADWSNCPESSISISIVFWLKLSTEAWLVLSLPDTIFVYYDDESALHIAKNSVFHESTKNFLHDIHVVREKVAVGFIKTLHVDTEHNIVDLLTKPLTALRFNYLLSKMGLHHLYSPS</sequence>
<dbReference type="GO" id="GO:0004190">
    <property type="term" value="F:aspartic-type endopeptidase activity"/>
    <property type="evidence" value="ECO:0007669"/>
    <property type="project" value="UniProtKB-KW"/>
</dbReference>
<gene>
    <name evidence="7" type="primary">F5K24.2</name>
    <name evidence="8" type="ordered locus">At4g07810</name>
</gene>
<dbReference type="PANTHER" id="PTHR42648:SF31">
    <property type="entry name" value="RNA-DIRECTED DNA POLYMERASE"/>
    <property type="match status" value="1"/>
</dbReference>
<accession>Q9ZPG3</accession>
<dbReference type="EMBL" id="AF128395">
    <property type="protein sequence ID" value="AAD17352.1"/>
    <property type="molecule type" value="Genomic_DNA"/>
</dbReference>
<evidence type="ECO:0000313" key="7">
    <source>
        <dbReference type="EMBL" id="AAD17352.1"/>
    </source>
</evidence>
<dbReference type="PIR" id="C85077">
    <property type="entry name" value="C85077"/>
</dbReference>
<dbReference type="InterPro" id="IPR013103">
    <property type="entry name" value="RVT_2"/>
</dbReference>
<keyword evidence="3" id="KW-0064">Aspartyl protease</keyword>
<dbReference type="InterPro" id="IPR054722">
    <property type="entry name" value="PolX-like_BBD"/>
</dbReference>
<evidence type="ECO:0000313" key="8">
    <source>
        <dbReference type="EMBL" id="CAB77940.1"/>
    </source>
</evidence>
<dbReference type="Pfam" id="PF22936">
    <property type="entry name" value="Pol_BBD"/>
    <property type="match status" value="1"/>
</dbReference>
<reference evidence="7" key="4">
    <citation type="submission" date="1999-03" db="EMBL/GenBank/DDBJ databases">
        <title>The sequence of A. thaliana F5K24.</title>
        <authorList>
            <person name="Joshu C."/>
            <person name="Holmes A."/>
        </authorList>
    </citation>
    <scope>NUCLEOTIDE SEQUENCE</scope>
</reference>
<dbReference type="InterPro" id="IPR036397">
    <property type="entry name" value="RNaseH_sf"/>
</dbReference>
<evidence type="ECO:0000256" key="1">
    <source>
        <dbReference type="ARBA" id="ARBA00022670"/>
    </source>
</evidence>
<dbReference type="SUPFAM" id="SSF56672">
    <property type="entry name" value="DNA/RNA polymerases"/>
    <property type="match status" value="1"/>
</dbReference>
<dbReference type="InterPro" id="IPR039537">
    <property type="entry name" value="Retrotran_Ty1/copia-like"/>
</dbReference>
<evidence type="ECO:0000256" key="3">
    <source>
        <dbReference type="ARBA" id="ARBA00022750"/>
    </source>
</evidence>
<feature type="chain" id="PRO_5010149995" evidence="5">
    <location>
        <begin position="50"/>
        <end position="1366"/>
    </location>
</feature>
<dbReference type="GO" id="GO:0046872">
    <property type="term" value="F:metal ion binding"/>
    <property type="evidence" value="ECO:0007669"/>
    <property type="project" value="UniProtKB-KW"/>
</dbReference>
<dbReference type="InterPro" id="IPR012337">
    <property type="entry name" value="RNaseH-like_sf"/>
</dbReference>
<dbReference type="CDD" id="cd09272">
    <property type="entry name" value="RNase_HI_RT_Ty1"/>
    <property type="match status" value="1"/>
</dbReference>
<dbReference type="InterPro" id="IPR001584">
    <property type="entry name" value="Integrase_cat-core"/>
</dbReference>
<dbReference type="Pfam" id="PF25597">
    <property type="entry name" value="SH3_retrovirus"/>
    <property type="match status" value="1"/>
</dbReference>